<evidence type="ECO:0008006" key="4">
    <source>
        <dbReference type="Google" id="ProtNLM"/>
    </source>
</evidence>
<reference evidence="2 3" key="1">
    <citation type="journal article" date="2015" name="Genome Biol.">
        <title>Comparative genomics of Steinernema reveals deeply conserved gene regulatory networks.</title>
        <authorList>
            <person name="Dillman A.R."/>
            <person name="Macchietto M."/>
            <person name="Porter C.F."/>
            <person name="Rogers A."/>
            <person name="Williams B."/>
            <person name="Antoshechkin I."/>
            <person name="Lee M.M."/>
            <person name="Goodwin Z."/>
            <person name="Lu X."/>
            <person name="Lewis E.E."/>
            <person name="Goodrich-Blair H."/>
            <person name="Stock S.P."/>
            <person name="Adams B.J."/>
            <person name="Sternberg P.W."/>
            <person name="Mortazavi A."/>
        </authorList>
    </citation>
    <scope>NUCLEOTIDE SEQUENCE [LARGE SCALE GENOMIC DNA]</scope>
    <source>
        <strain evidence="2 3">ALL</strain>
    </source>
</reference>
<dbReference type="GO" id="GO:0007165">
    <property type="term" value="P:signal transduction"/>
    <property type="evidence" value="ECO:0007669"/>
    <property type="project" value="TreeGrafter"/>
</dbReference>
<feature type="chain" id="PRO_5020557521" description="Lysozyme" evidence="1">
    <location>
        <begin position="16"/>
        <end position="253"/>
    </location>
</feature>
<comment type="caution">
    <text evidence="2">The sequence shown here is derived from an EMBL/GenBank/DDBJ whole genome shotgun (WGS) entry which is preliminary data.</text>
</comment>
<organism evidence="2 3">
    <name type="scientific">Steinernema carpocapsae</name>
    <name type="common">Entomopathogenic nematode</name>
    <dbReference type="NCBI Taxonomy" id="34508"/>
    <lineage>
        <taxon>Eukaryota</taxon>
        <taxon>Metazoa</taxon>
        <taxon>Ecdysozoa</taxon>
        <taxon>Nematoda</taxon>
        <taxon>Chromadorea</taxon>
        <taxon>Rhabditida</taxon>
        <taxon>Tylenchina</taxon>
        <taxon>Panagrolaimomorpha</taxon>
        <taxon>Strongyloidoidea</taxon>
        <taxon>Steinernematidae</taxon>
        <taxon>Steinernema</taxon>
    </lineage>
</organism>
<accession>A0A4U5M0L8</accession>
<dbReference type="OrthoDB" id="25039at2759"/>
<protein>
    <recommendedName>
        <fullName evidence="4">Lysozyme</fullName>
    </recommendedName>
</protein>
<dbReference type="Proteomes" id="UP000298663">
    <property type="component" value="Unassembled WGS sequence"/>
</dbReference>
<sequence>MKLFVFLILVASSIAFEAPQDLQKANDAQQYIGYAVDLEQQASLANFQCLKNVRYTYAFVGVYNPYGNGSVYLHAASNLVNAWNAGLNIYPTLSPAPNSFKSGAQQFDEAYWNLYSHNLIVNTIWLKVSSPITWPNNPYRNVAFLSDILNAAARVNVAVGIYTNWNDWAQITGNWALTGRQLWYWNTNGVGHDASGSNDFTDFRSFAGFTEANGAMKQYTIGLQGCGVTFNRNRYVYTVAKEAPFGQGINFHQ</sequence>
<dbReference type="GO" id="GO:0045087">
    <property type="term" value="P:innate immune response"/>
    <property type="evidence" value="ECO:0007669"/>
    <property type="project" value="TreeGrafter"/>
</dbReference>
<feature type="signal peptide" evidence="1">
    <location>
        <begin position="1"/>
        <end position="15"/>
    </location>
</feature>
<dbReference type="Gene3D" id="3.20.20.80">
    <property type="entry name" value="Glycosidases"/>
    <property type="match status" value="1"/>
</dbReference>
<evidence type="ECO:0000313" key="3">
    <source>
        <dbReference type="Proteomes" id="UP000298663"/>
    </source>
</evidence>
<dbReference type="PANTHER" id="PTHR23208">
    <property type="entry name" value="LYSOZYME PROTEIN"/>
    <property type="match status" value="1"/>
</dbReference>
<keyword evidence="1" id="KW-0732">Signal</keyword>
<name>A0A4U5M0L8_STECR</name>
<dbReference type="PANTHER" id="PTHR23208:SF36">
    <property type="entry name" value="LYSOZYME-RELATED"/>
    <property type="match status" value="1"/>
</dbReference>
<dbReference type="AlphaFoldDB" id="A0A4U5M0L8"/>
<evidence type="ECO:0000256" key="1">
    <source>
        <dbReference type="SAM" id="SignalP"/>
    </source>
</evidence>
<reference evidence="2 3" key="2">
    <citation type="journal article" date="2019" name="G3 (Bethesda)">
        <title>Hybrid Assembly of the Genome of the Entomopathogenic Nematode Steinernema carpocapsae Identifies the X-Chromosome.</title>
        <authorList>
            <person name="Serra L."/>
            <person name="Macchietto M."/>
            <person name="Macias-Munoz A."/>
            <person name="McGill C.J."/>
            <person name="Rodriguez I.M."/>
            <person name="Rodriguez B."/>
            <person name="Murad R."/>
            <person name="Mortazavi A."/>
        </authorList>
    </citation>
    <scope>NUCLEOTIDE SEQUENCE [LARGE SCALE GENOMIC DNA]</scope>
    <source>
        <strain evidence="2 3">ALL</strain>
    </source>
</reference>
<dbReference type="InterPro" id="IPR017853">
    <property type="entry name" value="GH"/>
</dbReference>
<gene>
    <name evidence="2" type="ORF">L596_026189</name>
</gene>
<keyword evidence="3" id="KW-1185">Reference proteome</keyword>
<dbReference type="InterPro" id="IPR051595">
    <property type="entry name" value="GH25_Enzymes"/>
</dbReference>
<dbReference type="EMBL" id="AZBU02000010">
    <property type="protein sequence ID" value="TKR62198.1"/>
    <property type="molecule type" value="Genomic_DNA"/>
</dbReference>
<evidence type="ECO:0000313" key="2">
    <source>
        <dbReference type="EMBL" id="TKR62198.1"/>
    </source>
</evidence>
<dbReference type="SUPFAM" id="SSF51445">
    <property type="entry name" value="(Trans)glycosidases"/>
    <property type="match status" value="1"/>
</dbReference>
<proteinExistence type="predicted"/>